<dbReference type="OrthoDB" id="10258358at2759"/>
<reference evidence="3" key="2">
    <citation type="submission" date="2009-11" db="EMBL/GenBank/DDBJ databases">
        <title>The Genome Sequence of Allomyces macrogynus strain ATCC 38327.</title>
        <authorList>
            <consortium name="The Broad Institute Genome Sequencing Platform"/>
            <person name="Russ C."/>
            <person name="Cuomo C."/>
            <person name="Shea T."/>
            <person name="Young S.K."/>
            <person name="Zeng Q."/>
            <person name="Koehrsen M."/>
            <person name="Haas B."/>
            <person name="Borodovsky M."/>
            <person name="Guigo R."/>
            <person name="Alvarado L."/>
            <person name="Berlin A."/>
            <person name="Borenstein D."/>
            <person name="Chen Z."/>
            <person name="Engels R."/>
            <person name="Freedman E."/>
            <person name="Gellesch M."/>
            <person name="Goldberg J."/>
            <person name="Griggs A."/>
            <person name="Gujja S."/>
            <person name="Heiman D."/>
            <person name="Hepburn T."/>
            <person name="Howarth C."/>
            <person name="Jen D."/>
            <person name="Larson L."/>
            <person name="Lewis B."/>
            <person name="Mehta T."/>
            <person name="Park D."/>
            <person name="Pearson M."/>
            <person name="Roberts A."/>
            <person name="Saif S."/>
            <person name="Shenoy N."/>
            <person name="Sisk P."/>
            <person name="Stolte C."/>
            <person name="Sykes S."/>
            <person name="Walk T."/>
            <person name="White J."/>
            <person name="Yandava C."/>
            <person name="Burger G."/>
            <person name="Gray M.W."/>
            <person name="Holland P.W.H."/>
            <person name="King N."/>
            <person name="Lang F.B.F."/>
            <person name="Roger A.J."/>
            <person name="Ruiz-Trillo I."/>
            <person name="Lander E."/>
            <person name="Nusbaum C."/>
        </authorList>
    </citation>
    <scope>NUCLEOTIDE SEQUENCE [LARGE SCALE GENOMIC DNA]</scope>
    <source>
        <strain evidence="3">ATCC 38327</strain>
    </source>
</reference>
<keyword evidence="3" id="KW-1185">Reference proteome</keyword>
<proteinExistence type="predicted"/>
<evidence type="ECO:0008006" key="4">
    <source>
        <dbReference type="Google" id="ProtNLM"/>
    </source>
</evidence>
<dbReference type="Proteomes" id="UP000054350">
    <property type="component" value="Unassembled WGS sequence"/>
</dbReference>
<evidence type="ECO:0000313" key="3">
    <source>
        <dbReference type="Proteomes" id="UP000054350"/>
    </source>
</evidence>
<dbReference type="eggNOG" id="ENOG502SCC3">
    <property type="taxonomic scope" value="Eukaryota"/>
</dbReference>
<dbReference type="EMBL" id="GG745361">
    <property type="protein sequence ID" value="KNE69496.1"/>
    <property type="molecule type" value="Genomic_DNA"/>
</dbReference>
<gene>
    <name evidence="2" type="ORF">AMAG_14062</name>
</gene>
<evidence type="ECO:0000313" key="2">
    <source>
        <dbReference type="EMBL" id="KNE69496.1"/>
    </source>
</evidence>
<dbReference type="AlphaFoldDB" id="A0A0L0T462"/>
<name>A0A0L0T462_ALLM3</name>
<organism evidence="2 3">
    <name type="scientific">Allomyces macrogynus (strain ATCC 38327)</name>
    <name type="common">Allomyces javanicus var. macrogynus</name>
    <dbReference type="NCBI Taxonomy" id="578462"/>
    <lineage>
        <taxon>Eukaryota</taxon>
        <taxon>Fungi</taxon>
        <taxon>Fungi incertae sedis</taxon>
        <taxon>Blastocladiomycota</taxon>
        <taxon>Blastocladiomycetes</taxon>
        <taxon>Blastocladiales</taxon>
        <taxon>Blastocladiaceae</taxon>
        <taxon>Allomyces</taxon>
    </lineage>
</organism>
<accession>A0A0L0T462</accession>
<reference evidence="2 3" key="1">
    <citation type="submission" date="2009-11" db="EMBL/GenBank/DDBJ databases">
        <title>Annotation of Allomyces macrogynus ATCC 38327.</title>
        <authorList>
            <consortium name="The Broad Institute Genome Sequencing Platform"/>
            <person name="Russ C."/>
            <person name="Cuomo C."/>
            <person name="Burger G."/>
            <person name="Gray M.W."/>
            <person name="Holland P.W.H."/>
            <person name="King N."/>
            <person name="Lang F.B.F."/>
            <person name="Roger A.J."/>
            <person name="Ruiz-Trillo I."/>
            <person name="Young S.K."/>
            <person name="Zeng Q."/>
            <person name="Gargeya S."/>
            <person name="Fitzgerald M."/>
            <person name="Haas B."/>
            <person name="Abouelleil A."/>
            <person name="Alvarado L."/>
            <person name="Arachchi H.M."/>
            <person name="Berlin A."/>
            <person name="Chapman S.B."/>
            <person name="Gearin G."/>
            <person name="Goldberg J."/>
            <person name="Griggs A."/>
            <person name="Gujja S."/>
            <person name="Hansen M."/>
            <person name="Heiman D."/>
            <person name="Howarth C."/>
            <person name="Larimer J."/>
            <person name="Lui A."/>
            <person name="MacDonald P.J.P."/>
            <person name="McCowen C."/>
            <person name="Montmayeur A."/>
            <person name="Murphy C."/>
            <person name="Neiman D."/>
            <person name="Pearson M."/>
            <person name="Priest M."/>
            <person name="Roberts A."/>
            <person name="Saif S."/>
            <person name="Shea T."/>
            <person name="Sisk P."/>
            <person name="Stolte C."/>
            <person name="Sykes S."/>
            <person name="Wortman J."/>
            <person name="Nusbaum C."/>
            <person name="Birren B."/>
        </authorList>
    </citation>
    <scope>NUCLEOTIDE SEQUENCE [LARGE SCALE GENOMIC DNA]</scope>
    <source>
        <strain evidence="2 3">ATCC 38327</strain>
    </source>
</reference>
<feature type="non-terminal residue" evidence="2">
    <location>
        <position position="1"/>
    </location>
</feature>
<dbReference type="VEuPathDB" id="FungiDB:AMAG_14062"/>
<feature type="region of interest" description="Disordered" evidence="1">
    <location>
        <begin position="204"/>
        <end position="230"/>
    </location>
</feature>
<protein>
    <recommendedName>
        <fullName evidence="4">DUF726 domain-containing protein</fullName>
    </recommendedName>
</protein>
<dbReference type="STRING" id="578462.A0A0L0T462"/>
<sequence>MSTTPAFRAALVPLGRLQLLTRLPKTTHREVTLYIKGFLAEGENPKDFHAWLTSHQLLALSPKHNWDGLSFGYSWHSGIFPHISTVPVPVATLGTVAARLLSLRKLTPVGLATSLAVDAALNLGKLAVQFAGAAQRSADGAPHLAETLLNLRREYDHVRVVAHSLGCRHLCHALALMDPNDRPDTVHFCAPAMTNVVFRRAHERGGLEPESGSENDDARQWGDNASPPPLPPVIPLARRAEYVYWTPQDAVLGTLFRAANIGSAALGHVGIVPPIPDPPLTPAQVVRHADGSQVVARPHVGANDDVMHGGMVAHPWVRAPLKIEAVDVSDFFGRSPVRAVHTGYAAGFHFFAREYWGGVADGETE</sequence>
<evidence type="ECO:0000256" key="1">
    <source>
        <dbReference type="SAM" id="MobiDB-lite"/>
    </source>
</evidence>